<accession>A0ACC0Q387</accession>
<organism evidence="1 2">
    <name type="scientific">Rhododendron molle</name>
    <name type="common">Chinese azalea</name>
    <name type="synonym">Azalea mollis</name>
    <dbReference type="NCBI Taxonomy" id="49168"/>
    <lineage>
        <taxon>Eukaryota</taxon>
        <taxon>Viridiplantae</taxon>
        <taxon>Streptophyta</taxon>
        <taxon>Embryophyta</taxon>
        <taxon>Tracheophyta</taxon>
        <taxon>Spermatophyta</taxon>
        <taxon>Magnoliopsida</taxon>
        <taxon>eudicotyledons</taxon>
        <taxon>Gunneridae</taxon>
        <taxon>Pentapetalae</taxon>
        <taxon>asterids</taxon>
        <taxon>Ericales</taxon>
        <taxon>Ericaceae</taxon>
        <taxon>Ericoideae</taxon>
        <taxon>Rhodoreae</taxon>
        <taxon>Rhododendron</taxon>
    </lineage>
</organism>
<dbReference type="EMBL" id="CM046388">
    <property type="protein sequence ID" value="KAI8571909.1"/>
    <property type="molecule type" value="Genomic_DNA"/>
</dbReference>
<dbReference type="Proteomes" id="UP001062846">
    <property type="component" value="Chromosome 1"/>
</dbReference>
<proteinExistence type="predicted"/>
<keyword evidence="2" id="KW-1185">Reference proteome</keyword>
<protein>
    <submittedName>
        <fullName evidence="1">Uncharacterized protein</fullName>
    </submittedName>
</protein>
<evidence type="ECO:0000313" key="2">
    <source>
        <dbReference type="Proteomes" id="UP001062846"/>
    </source>
</evidence>
<evidence type="ECO:0000313" key="1">
    <source>
        <dbReference type="EMBL" id="KAI8571909.1"/>
    </source>
</evidence>
<comment type="caution">
    <text evidence="1">The sequence shown here is derived from an EMBL/GenBank/DDBJ whole genome shotgun (WGS) entry which is preliminary data.</text>
</comment>
<gene>
    <name evidence="1" type="ORF">RHMOL_Rhmol01G0157000</name>
</gene>
<reference evidence="1" key="1">
    <citation type="submission" date="2022-02" db="EMBL/GenBank/DDBJ databases">
        <title>Plant Genome Project.</title>
        <authorList>
            <person name="Zhang R.-G."/>
        </authorList>
    </citation>
    <scope>NUCLEOTIDE SEQUENCE</scope>
    <source>
        <strain evidence="1">AT1</strain>
    </source>
</reference>
<sequence>MLQKYAERYWQLFNEIPRVDQYWAARNFKNGLETGSKILDELAIWAPHGMNEPMRTIQQFCTYEEFLAEREL</sequence>
<name>A0ACC0Q387_RHOML</name>